<dbReference type="PANTHER" id="PTHR23518">
    <property type="entry name" value="C-METHYLTRANSFERASE"/>
    <property type="match status" value="1"/>
</dbReference>
<comment type="subcellular location">
    <subcellularLocation>
        <location evidence="1">Cell membrane</location>
        <topology evidence="1">Multi-pass membrane protein</topology>
    </subcellularLocation>
</comment>
<evidence type="ECO:0000256" key="2">
    <source>
        <dbReference type="ARBA" id="ARBA00022692"/>
    </source>
</evidence>
<dbReference type="PATRIC" id="fig|1303518.3.peg.2140"/>
<proteinExistence type="predicted"/>
<evidence type="ECO:0000313" key="7">
    <source>
        <dbReference type="EMBL" id="CCW35879.1"/>
    </source>
</evidence>
<feature type="transmembrane region" description="Helical" evidence="5">
    <location>
        <begin position="16"/>
        <end position="32"/>
    </location>
</feature>
<evidence type="ECO:0000313" key="8">
    <source>
        <dbReference type="Proteomes" id="UP000014227"/>
    </source>
</evidence>
<feature type="domain" description="Major facilitator superfamily (MFS) profile" evidence="6">
    <location>
        <begin position="17"/>
        <end position="403"/>
    </location>
</feature>
<feature type="transmembrane region" description="Helical" evidence="5">
    <location>
        <begin position="288"/>
        <end position="307"/>
    </location>
</feature>
<reference evidence="8" key="1">
    <citation type="submission" date="2013-03" db="EMBL/GenBank/DDBJ databases">
        <title>Genome sequence of Chthonomonas calidirosea, the first sequenced genome from the Armatimonadetes phylum (formally candidate division OP10).</title>
        <authorList>
            <person name="Lee K.C.Y."/>
            <person name="Morgan X.C."/>
            <person name="Dunfield P.F."/>
            <person name="Tamas I."/>
            <person name="Houghton K.M."/>
            <person name="Vyssotski M."/>
            <person name="Ryan J.L.J."/>
            <person name="Lagutin K."/>
            <person name="McDonald I.R."/>
            <person name="Stott M.B."/>
        </authorList>
    </citation>
    <scope>NUCLEOTIDE SEQUENCE [LARGE SCALE GENOMIC DNA]</scope>
    <source>
        <strain evidence="8">DSM 23976 / ICMP 18418 / T49</strain>
    </source>
</reference>
<gene>
    <name evidence="7" type="ORF">CCALI_02072</name>
</gene>
<feature type="transmembrane region" description="Helical" evidence="5">
    <location>
        <begin position="231"/>
        <end position="249"/>
    </location>
</feature>
<evidence type="ECO:0000259" key="6">
    <source>
        <dbReference type="PROSITE" id="PS50850"/>
    </source>
</evidence>
<feature type="transmembrane region" description="Helical" evidence="5">
    <location>
        <begin position="182"/>
        <end position="201"/>
    </location>
</feature>
<accession>S0EVQ1</accession>
<dbReference type="InterPro" id="IPR036259">
    <property type="entry name" value="MFS_trans_sf"/>
</dbReference>
<evidence type="ECO:0000256" key="1">
    <source>
        <dbReference type="ARBA" id="ARBA00004651"/>
    </source>
</evidence>
<feature type="transmembrane region" description="Helical" evidence="5">
    <location>
        <begin position="44"/>
        <end position="70"/>
    </location>
</feature>
<evidence type="ECO:0000256" key="5">
    <source>
        <dbReference type="SAM" id="Phobius"/>
    </source>
</evidence>
<dbReference type="Proteomes" id="UP000014227">
    <property type="component" value="Chromosome I"/>
</dbReference>
<evidence type="ECO:0000256" key="3">
    <source>
        <dbReference type="ARBA" id="ARBA00022989"/>
    </source>
</evidence>
<dbReference type="InterPro" id="IPR011701">
    <property type="entry name" value="MFS"/>
</dbReference>
<dbReference type="HOGENOM" id="CLU_040020_1_0_0"/>
<dbReference type="GO" id="GO:0022857">
    <property type="term" value="F:transmembrane transporter activity"/>
    <property type="evidence" value="ECO:0007669"/>
    <property type="project" value="InterPro"/>
</dbReference>
<feature type="transmembrane region" description="Helical" evidence="5">
    <location>
        <begin position="255"/>
        <end position="276"/>
    </location>
</feature>
<sequence length="406" mass="43665">MSIETETQAETTPQRLSNTVIALGFVSLFMDISTEMAYTQIPRFLTLVLGVPASIVGLIEGLAESVASLFRLVSGYLSDRSGRRKPLTVFGYGSSALAKPLMASVTLWPVALLLRLIDRLGKGIRTAPRDALITEATPMALRGRAFGLHRAMDTIGAVIGPLLGILILNAIRGNLSHQLRTIFLLAGIPGLLAVLTLLLFVHEKPSSTYQKPATALSLPKWSELSPLYRRFLVIVFLFNLGNFSDAFLLLRAQDIGYSATGVMALYALFNVVEVLLDYNIGILGDRIGRRPLVIAGYLVFAVVYLGIGLAPSKAILAVFFVVYGLYYALTQGVQRAFTADFSDPDKLATQIGAYHMVVGIALLPASLIAGALYQYRAFLPFVLGASLACLSALLLANLPSPNTNGG</sequence>
<protein>
    <submittedName>
        <fullName evidence="7">Major Facilitator Superfamily</fullName>
    </submittedName>
</protein>
<dbReference type="Pfam" id="PF07690">
    <property type="entry name" value="MFS_1"/>
    <property type="match status" value="1"/>
</dbReference>
<dbReference type="SUPFAM" id="SSF103473">
    <property type="entry name" value="MFS general substrate transporter"/>
    <property type="match status" value="1"/>
</dbReference>
<feature type="transmembrane region" description="Helical" evidence="5">
    <location>
        <begin position="378"/>
        <end position="398"/>
    </location>
</feature>
<dbReference type="GO" id="GO:0005886">
    <property type="term" value="C:plasma membrane"/>
    <property type="evidence" value="ECO:0007669"/>
    <property type="project" value="UniProtKB-SubCell"/>
</dbReference>
<dbReference type="FunCoup" id="S0EVQ1">
    <property type="interactions" value="55"/>
</dbReference>
<feature type="transmembrane region" description="Helical" evidence="5">
    <location>
        <begin position="351"/>
        <end position="372"/>
    </location>
</feature>
<keyword evidence="8" id="KW-1185">Reference proteome</keyword>
<dbReference type="EMBL" id="HF951689">
    <property type="protein sequence ID" value="CCW35879.1"/>
    <property type="molecule type" value="Genomic_DNA"/>
</dbReference>
<organism evidence="7 8">
    <name type="scientific">Chthonomonas calidirosea (strain DSM 23976 / ICMP 18418 / T49)</name>
    <dbReference type="NCBI Taxonomy" id="1303518"/>
    <lineage>
        <taxon>Bacteria</taxon>
        <taxon>Bacillati</taxon>
        <taxon>Armatimonadota</taxon>
        <taxon>Chthonomonadia</taxon>
        <taxon>Chthonomonadales</taxon>
        <taxon>Chthonomonadaceae</taxon>
        <taxon>Chthonomonas</taxon>
    </lineage>
</organism>
<dbReference type="InParanoid" id="S0EVQ1"/>
<dbReference type="eggNOG" id="COG2211">
    <property type="taxonomic scope" value="Bacteria"/>
</dbReference>
<dbReference type="KEGG" id="ccz:CCALI_02072"/>
<dbReference type="PANTHER" id="PTHR23518:SF2">
    <property type="entry name" value="MAJOR FACILITATOR SUPERFAMILY TRANSPORTER"/>
    <property type="match status" value="1"/>
</dbReference>
<dbReference type="PROSITE" id="PS50850">
    <property type="entry name" value="MFS"/>
    <property type="match status" value="1"/>
</dbReference>
<dbReference type="CDD" id="cd17370">
    <property type="entry name" value="MFS_MJ1317_like"/>
    <property type="match status" value="1"/>
</dbReference>
<dbReference type="Gene3D" id="1.20.1250.20">
    <property type="entry name" value="MFS general substrate transporter like domains"/>
    <property type="match status" value="2"/>
</dbReference>
<evidence type="ECO:0000256" key="4">
    <source>
        <dbReference type="ARBA" id="ARBA00023136"/>
    </source>
</evidence>
<name>S0EVQ1_CHTCT</name>
<feature type="transmembrane region" description="Helical" evidence="5">
    <location>
        <begin position="313"/>
        <end position="330"/>
    </location>
</feature>
<keyword evidence="2 5" id="KW-0812">Transmembrane</keyword>
<feature type="transmembrane region" description="Helical" evidence="5">
    <location>
        <begin position="90"/>
        <end position="114"/>
    </location>
</feature>
<dbReference type="STRING" id="454171.CP488_02018"/>
<dbReference type="RefSeq" id="WP_016483403.1">
    <property type="nucleotide sequence ID" value="NC_021487.1"/>
</dbReference>
<feature type="transmembrane region" description="Helical" evidence="5">
    <location>
        <begin position="151"/>
        <end position="170"/>
    </location>
</feature>
<dbReference type="AlphaFoldDB" id="S0EVQ1"/>
<keyword evidence="4 5" id="KW-0472">Membrane</keyword>
<dbReference type="InterPro" id="IPR020846">
    <property type="entry name" value="MFS_dom"/>
</dbReference>
<keyword evidence="3 5" id="KW-1133">Transmembrane helix</keyword>
<dbReference type="OrthoDB" id="9803985at2"/>